<comment type="caution">
    <text evidence="2">The sequence shown here is derived from an EMBL/GenBank/DDBJ whole genome shotgun (WGS) entry which is preliminary data.</text>
</comment>
<dbReference type="RefSeq" id="WP_036536213.1">
    <property type="nucleotide sequence ID" value="NZ_JJML01000061.1"/>
</dbReference>
<dbReference type="Proteomes" id="UP000030170">
    <property type="component" value="Unassembled WGS sequence"/>
</dbReference>
<keyword evidence="1" id="KW-0812">Transmembrane</keyword>
<organism evidence="2 3">
    <name type="scientific">Neosynechococcus sphagnicola sy1</name>
    <dbReference type="NCBI Taxonomy" id="1497020"/>
    <lineage>
        <taxon>Bacteria</taxon>
        <taxon>Bacillati</taxon>
        <taxon>Cyanobacteriota</taxon>
        <taxon>Cyanophyceae</taxon>
        <taxon>Neosynechococcales</taxon>
        <taxon>Neosynechococcaceae</taxon>
        <taxon>Neosynechococcus</taxon>
    </lineage>
</organism>
<keyword evidence="1" id="KW-0472">Membrane</keyword>
<feature type="transmembrane region" description="Helical" evidence="1">
    <location>
        <begin position="116"/>
        <end position="136"/>
    </location>
</feature>
<accession>A0A098TGF2</accession>
<dbReference type="STRING" id="1497020.DO97_17070"/>
<reference evidence="2 3" key="1">
    <citation type="journal article" date="2014" name="Mol. Ecol.">
        <title>Evolution of Synechococcus.</title>
        <authorList>
            <person name="Dvorak P."/>
            <person name="Casamatta D."/>
            <person name="Hasler P."/>
            <person name="Poulickova A."/>
            <person name="Ondrej V."/>
            <person name="Sanges R."/>
        </authorList>
    </citation>
    <scope>NUCLEOTIDE SEQUENCE [LARGE SCALE GENOMIC DNA]</scope>
    <source>
        <strain evidence="2 3">CAUP A 1101</strain>
    </source>
</reference>
<sequence>MIYKLSKAIANSGQILTVTLGVLLSQGKLILYPLVSLALTILITFTVLSPLFKQVLASEVAISKKPQLFGLFCILYLLISLIITVSNVALITTISARLEGDRPSLISGLVRVAQKVLPICRYAILTTLLNLIYFLLRNTIGFFLWRFLLPPYWVLGC</sequence>
<gene>
    <name evidence="2" type="ORF">DO97_17070</name>
</gene>
<proteinExistence type="predicted"/>
<feature type="transmembrane region" description="Helical" evidence="1">
    <location>
        <begin position="68"/>
        <end position="96"/>
    </location>
</feature>
<dbReference type="EMBL" id="JJML01000061">
    <property type="protein sequence ID" value="KGF71645.1"/>
    <property type="molecule type" value="Genomic_DNA"/>
</dbReference>
<feature type="transmembrane region" description="Helical" evidence="1">
    <location>
        <begin position="29"/>
        <end position="48"/>
    </location>
</feature>
<protein>
    <submittedName>
        <fullName evidence="2">Uncharacterized protein</fullName>
    </submittedName>
</protein>
<name>A0A098TGF2_9CYAN</name>
<evidence type="ECO:0000313" key="2">
    <source>
        <dbReference type="EMBL" id="KGF71645.1"/>
    </source>
</evidence>
<keyword evidence="1" id="KW-1133">Transmembrane helix</keyword>
<evidence type="ECO:0000256" key="1">
    <source>
        <dbReference type="SAM" id="Phobius"/>
    </source>
</evidence>
<dbReference type="AlphaFoldDB" id="A0A098TGF2"/>
<evidence type="ECO:0000313" key="3">
    <source>
        <dbReference type="Proteomes" id="UP000030170"/>
    </source>
</evidence>
<keyword evidence="3" id="KW-1185">Reference proteome</keyword>